<evidence type="ECO:0000313" key="1">
    <source>
        <dbReference type="EMBL" id="KAJ1673376.1"/>
    </source>
</evidence>
<protein>
    <submittedName>
        <fullName evidence="1">Uncharacterized protein</fullName>
    </submittedName>
</protein>
<gene>
    <name evidence="1" type="ORF">EV182_005359</name>
</gene>
<reference evidence="1" key="1">
    <citation type="submission" date="2022-06" db="EMBL/GenBank/DDBJ databases">
        <title>Phylogenomic reconstructions and comparative analyses of Kickxellomycotina fungi.</title>
        <authorList>
            <person name="Reynolds N.K."/>
            <person name="Stajich J.E."/>
            <person name="Barry K."/>
            <person name="Grigoriev I.V."/>
            <person name="Crous P."/>
            <person name="Smith M.E."/>
        </authorList>
    </citation>
    <scope>NUCLEOTIDE SEQUENCE</scope>
    <source>
        <strain evidence="1">RSA 2271</strain>
    </source>
</reference>
<comment type="caution">
    <text evidence="1">The sequence shown here is derived from an EMBL/GenBank/DDBJ whole genome shotgun (WGS) entry which is preliminary data.</text>
</comment>
<feature type="non-terminal residue" evidence="1">
    <location>
        <position position="241"/>
    </location>
</feature>
<proteinExistence type="predicted"/>
<evidence type="ECO:0000313" key="2">
    <source>
        <dbReference type="Proteomes" id="UP001145114"/>
    </source>
</evidence>
<dbReference type="EMBL" id="JAMZIH010007025">
    <property type="protein sequence ID" value="KAJ1673376.1"/>
    <property type="molecule type" value="Genomic_DNA"/>
</dbReference>
<dbReference type="Proteomes" id="UP001145114">
    <property type="component" value="Unassembled WGS sequence"/>
</dbReference>
<accession>A0ACC1HDH5</accession>
<organism evidence="1 2">
    <name type="scientific">Spiromyces aspiralis</name>
    <dbReference type="NCBI Taxonomy" id="68401"/>
    <lineage>
        <taxon>Eukaryota</taxon>
        <taxon>Fungi</taxon>
        <taxon>Fungi incertae sedis</taxon>
        <taxon>Zoopagomycota</taxon>
        <taxon>Kickxellomycotina</taxon>
        <taxon>Kickxellomycetes</taxon>
        <taxon>Kickxellales</taxon>
        <taxon>Kickxellaceae</taxon>
        <taxon>Spiromyces</taxon>
    </lineage>
</organism>
<sequence>MFDPTRTWLLASANKQKCIELGQQVAIPARLEKAEIVGQFGKQVIVCAVSGCLGVGSLRGDVVVLGIDQHAADERIRVEAIYNRLHLARSEVRSQALKIFDSYQRACGTGPSADQIYSKILGGTEEVCSLVPPIMVEGVDSRDVNAIRERYWPHFCRWGIGLAVRERALGPCVELTHIPAAIAGRFQTLGGIGDASSHGQEAQLARELVETYLEWLEKHHPVSDTGNSQGSWDILVRPHGD</sequence>
<name>A0ACC1HDH5_9FUNG</name>
<keyword evidence="2" id="KW-1185">Reference proteome</keyword>